<dbReference type="PANTHER" id="PTHR10277">
    <property type="entry name" value="HOMOCITRATE SYNTHASE-RELATED"/>
    <property type="match status" value="1"/>
</dbReference>
<dbReference type="InterPro" id="IPR050073">
    <property type="entry name" value="2-IPM_HCS-like"/>
</dbReference>
<accession>A0A3L6EGB1</accession>
<dbReference type="GO" id="GO:0016740">
    <property type="term" value="F:transferase activity"/>
    <property type="evidence" value="ECO:0007669"/>
    <property type="project" value="UniProtKB-KW"/>
</dbReference>
<feature type="domain" description="2-isopropylmalate synthase/homocitrate synthase post-catalytic" evidence="2">
    <location>
        <begin position="53"/>
        <end position="93"/>
    </location>
</feature>
<name>A0A3L6EGB1_MAIZE</name>
<dbReference type="InterPro" id="IPR054691">
    <property type="entry name" value="LeuA/HCS_post-cat"/>
</dbReference>
<sequence>MSLSPGGHLDGQHELPFFSSSAPHYAPMSSSALRMPAGTRTQWTSYVQPHKAIVRANAFAHESGIHQDGMLKYKGTYEIISPDDIGLTRANEFGIVLGKLRYYATYPYPLDFDFIFSNILL</sequence>
<dbReference type="PANTHER" id="PTHR10277:SF9">
    <property type="entry name" value="2-ISOPROPYLMALATE SYNTHASE 1, CHLOROPLASTIC-RELATED"/>
    <property type="match status" value="1"/>
</dbReference>
<proteinExistence type="predicted"/>
<dbReference type="Proteomes" id="UP000251960">
    <property type="component" value="Chromosome 5"/>
</dbReference>
<keyword evidence="1" id="KW-0808">Transferase</keyword>
<evidence type="ECO:0000259" key="2">
    <source>
        <dbReference type="Pfam" id="PF22617"/>
    </source>
</evidence>
<evidence type="ECO:0000313" key="4">
    <source>
        <dbReference type="Proteomes" id="UP000251960"/>
    </source>
</evidence>
<reference evidence="3 4" key="1">
    <citation type="journal article" date="2018" name="Nat. Genet.">
        <title>Extensive intraspecific gene order and gene structural variations between Mo17 and other maize genomes.</title>
        <authorList>
            <person name="Sun S."/>
            <person name="Zhou Y."/>
            <person name="Chen J."/>
            <person name="Shi J."/>
            <person name="Zhao H."/>
            <person name="Zhao H."/>
            <person name="Song W."/>
            <person name="Zhang M."/>
            <person name="Cui Y."/>
            <person name="Dong X."/>
            <person name="Liu H."/>
            <person name="Ma X."/>
            <person name="Jiao Y."/>
            <person name="Wang B."/>
            <person name="Wei X."/>
            <person name="Stein J.C."/>
            <person name="Glaubitz J.C."/>
            <person name="Lu F."/>
            <person name="Yu G."/>
            <person name="Liang C."/>
            <person name="Fengler K."/>
            <person name="Li B."/>
            <person name="Rafalski A."/>
            <person name="Schnable P.S."/>
            <person name="Ware D.H."/>
            <person name="Buckler E.S."/>
            <person name="Lai J."/>
        </authorList>
    </citation>
    <scope>NUCLEOTIDE SEQUENCE [LARGE SCALE GENOMIC DNA]</scope>
    <source>
        <strain evidence="4">cv. Missouri 17</strain>
        <tissue evidence="3">Seedling</tissue>
    </source>
</reference>
<dbReference type="Pfam" id="PF22617">
    <property type="entry name" value="HCS_D2"/>
    <property type="match status" value="1"/>
</dbReference>
<dbReference type="EMBL" id="NCVQ01000006">
    <property type="protein sequence ID" value="PWZ19855.1"/>
    <property type="molecule type" value="Genomic_DNA"/>
</dbReference>
<dbReference type="Gene3D" id="1.10.238.260">
    <property type="match status" value="1"/>
</dbReference>
<comment type="caution">
    <text evidence="3">The sequence shown here is derived from an EMBL/GenBank/DDBJ whole genome shotgun (WGS) entry which is preliminary data.</text>
</comment>
<dbReference type="AlphaFoldDB" id="A0A3L6EGB1"/>
<protein>
    <submittedName>
        <fullName evidence="3">2-isopropylmalate synthase A</fullName>
    </submittedName>
</protein>
<evidence type="ECO:0000256" key="1">
    <source>
        <dbReference type="ARBA" id="ARBA00022679"/>
    </source>
</evidence>
<organism evidence="3 4">
    <name type="scientific">Zea mays</name>
    <name type="common">Maize</name>
    <dbReference type="NCBI Taxonomy" id="4577"/>
    <lineage>
        <taxon>Eukaryota</taxon>
        <taxon>Viridiplantae</taxon>
        <taxon>Streptophyta</taxon>
        <taxon>Embryophyta</taxon>
        <taxon>Tracheophyta</taxon>
        <taxon>Spermatophyta</taxon>
        <taxon>Magnoliopsida</taxon>
        <taxon>Liliopsida</taxon>
        <taxon>Poales</taxon>
        <taxon>Poaceae</taxon>
        <taxon>PACMAD clade</taxon>
        <taxon>Panicoideae</taxon>
        <taxon>Andropogonodae</taxon>
        <taxon>Andropogoneae</taxon>
        <taxon>Tripsacinae</taxon>
        <taxon>Zea</taxon>
    </lineage>
</organism>
<gene>
    <name evidence="3" type="primary">IPMSA_8</name>
    <name evidence="3" type="ORF">Zm00014a_039836</name>
</gene>
<evidence type="ECO:0000313" key="3">
    <source>
        <dbReference type="EMBL" id="PWZ19855.1"/>
    </source>
</evidence>